<evidence type="ECO:0000313" key="3">
    <source>
        <dbReference type="Proteomes" id="UP000316215"/>
    </source>
</evidence>
<dbReference type="InterPro" id="IPR000792">
    <property type="entry name" value="Tscrpt_reg_LuxR_C"/>
</dbReference>
<dbReference type="CDD" id="cd06170">
    <property type="entry name" value="LuxR_C_like"/>
    <property type="match status" value="1"/>
</dbReference>
<dbReference type="SMART" id="SM00421">
    <property type="entry name" value="HTH_LUXR"/>
    <property type="match status" value="1"/>
</dbReference>
<evidence type="ECO:0000259" key="1">
    <source>
        <dbReference type="PROSITE" id="PS50043"/>
    </source>
</evidence>
<dbReference type="AlphaFoldDB" id="A0A514JLP5"/>
<keyword evidence="3" id="KW-1185">Reference proteome</keyword>
<dbReference type="SUPFAM" id="SSF46894">
    <property type="entry name" value="C-terminal effector domain of the bipartite response regulators"/>
    <property type="match status" value="1"/>
</dbReference>
<sequence length="565" mass="60176">MNDNVSEARRALLPGTSHASFAANVSTAVREQLRRAESAALGGRADLGFDILRDTRAGGTPLADDDRIALAEMTSLLTRWGAPGPAPWAFLDELAAACHTPRARGAVFLAQARAARGKSMAEYGTRALFEFTAAGDIGGQALALSRMSFPADAGLSPSYRRELARRALALAKRSGEPWIIALVAGMLAACETYQGRKRAPGRWRQAASLLPADLDAVTGEVAALNYLNWALTCVYFGDYPTALEAVARGRVVGRGPWVNKFAAVEALVRHRTGHLDVAREQAAVARAGTAPGIRELGTAVAAAVTFETARRLPYDDLETVVTVAYATSPPCGATAAATLAYIRHARREPRPARGLPPILRKAREAEHHFGWEDALLALTEIAPDAARDEAAAMSRFWSPSPRAAAIRSVVEGHLAGKRGWAALVEGADALAAMGEPITAGRAYHAAARVAPSPTERTHARDRAAELFTTAGADRSLATLARDRFLHGGLLHVPDNQRHQVNAGLTPRERDVAVLAAQGFTAVEIADRLGITVGTARNYVLNVRRKFGSVPKRRLALVLGMVGDVH</sequence>
<dbReference type="EMBL" id="CP022310">
    <property type="protein sequence ID" value="QDI68247.1"/>
    <property type="molecule type" value="Genomic_DNA"/>
</dbReference>
<dbReference type="Gene3D" id="1.10.10.10">
    <property type="entry name" value="Winged helix-like DNA-binding domain superfamily/Winged helix DNA-binding domain"/>
    <property type="match status" value="1"/>
</dbReference>
<name>A0A514JLP5_9ACTN</name>
<dbReference type="RefSeq" id="WP_142231428.1">
    <property type="nucleotide sequence ID" value="NZ_CP022310.1"/>
</dbReference>
<organism evidence="2 3">
    <name type="scientific">Streptomyces calvus</name>
    <dbReference type="NCBI Taxonomy" id="67282"/>
    <lineage>
        <taxon>Bacteria</taxon>
        <taxon>Bacillati</taxon>
        <taxon>Actinomycetota</taxon>
        <taxon>Actinomycetes</taxon>
        <taxon>Kitasatosporales</taxon>
        <taxon>Streptomycetaceae</taxon>
        <taxon>Streptomyces</taxon>
    </lineage>
</organism>
<protein>
    <recommendedName>
        <fullName evidence="1">HTH luxR-type domain-containing protein</fullName>
    </recommendedName>
</protein>
<accession>A0A514JLP5</accession>
<dbReference type="PRINTS" id="PR00038">
    <property type="entry name" value="HTHLUXR"/>
</dbReference>
<dbReference type="KEGG" id="sast:CD934_05875"/>
<evidence type="ECO:0000313" key="2">
    <source>
        <dbReference type="EMBL" id="QDI68247.1"/>
    </source>
</evidence>
<dbReference type="PROSITE" id="PS50043">
    <property type="entry name" value="HTH_LUXR_2"/>
    <property type="match status" value="1"/>
</dbReference>
<dbReference type="Proteomes" id="UP000316215">
    <property type="component" value="Chromosome"/>
</dbReference>
<dbReference type="InterPro" id="IPR016032">
    <property type="entry name" value="Sig_transdc_resp-reg_C-effctor"/>
</dbReference>
<dbReference type="Pfam" id="PF00196">
    <property type="entry name" value="GerE"/>
    <property type="match status" value="1"/>
</dbReference>
<feature type="domain" description="HTH luxR-type" evidence="1">
    <location>
        <begin position="497"/>
        <end position="562"/>
    </location>
</feature>
<dbReference type="GO" id="GO:0006355">
    <property type="term" value="P:regulation of DNA-templated transcription"/>
    <property type="evidence" value="ECO:0007669"/>
    <property type="project" value="InterPro"/>
</dbReference>
<reference evidence="2 3" key="1">
    <citation type="submission" date="2017-07" db="EMBL/GenBank/DDBJ databases">
        <title>The Complete Genome of Streptomyces asterosporus-ZSY.</title>
        <authorList>
            <person name="Zhang S."/>
        </authorList>
    </citation>
    <scope>NUCLEOTIDE SEQUENCE [LARGE SCALE GENOMIC DNA]</scope>
    <source>
        <strain evidence="2 3">DSM 41452</strain>
    </source>
</reference>
<dbReference type="GO" id="GO:0003677">
    <property type="term" value="F:DNA binding"/>
    <property type="evidence" value="ECO:0007669"/>
    <property type="project" value="InterPro"/>
</dbReference>
<gene>
    <name evidence="2" type="ORF">CD934_05875</name>
</gene>
<proteinExistence type="predicted"/>
<dbReference type="InterPro" id="IPR036388">
    <property type="entry name" value="WH-like_DNA-bd_sf"/>
</dbReference>